<comment type="caution">
    <text evidence="4">The sequence shown here is derived from an EMBL/GenBank/DDBJ whole genome shotgun (WGS) entry which is preliminary data.</text>
</comment>
<evidence type="ECO:0000259" key="3">
    <source>
        <dbReference type="Pfam" id="PF14351"/>
    </source>
</evidence>
<feature type="transmembrane region" description="Helical" evidence="1">
    <location>
        <begin position="168"/>
        <end position="187"/>
    </location>
</feature>
<reference evidence="4 5" key="1">
    <citation type="journal article" date="2019" name="Environ. Microbiol.">
        <title>Species interactions and distinct microbial communities in high Arctic permafrost affected cryosols are associated with the CH4 and CO2 gas fluxes.</title>
        <authorList>
            <person name="Altshuler I."/>
            <person name="Hamel J."/>
            <person name="Turney S."/>
            <person name="Magnuson E."/>
            <person name="Levesque R."/>
            <person name="Greer C."/>
            <person name="Whyte L.G."/>
        </authorList>
    </citation>
    <scope>NUCLEOTIDE SEQUENCE [LARGE SCALE GENOMIC DNA]</scope>
    <source>
        <strain evidence="4 5">E4</strain>
    </source>
</reference>
<evidence type="ECO:0000259" key="2">
    <source>
        <dbReference type="Pfam" id="PF09925"/>
    </source>
</evidence>
<evidence type="ECO:0000313" key="4">
    <source>
        <dbReference type="EMBL" id="TPG57322.1"/>
    </source>
</evidence>
<feature type="transmembrane region" description="Helical" evidence="1">
    <location>
        <begin position="298"/>
        <end position="320"/>
    </location>
</feature>
<feature type="transmembrane region" description="Helical" evidence="1">
    <location>
        <begin position="399"/>
        <end position="426"/>
    </location>
</feature>
<feature type="transmembrane region" description="Helical" evidence="1">
    <location>
        <begin position="704"/>
        <end position="724"/>
    </location>
</feature>
<dbReference type="AlphaFoldDB" id="A0A502G6T6"/>
<dbReference type="InterPro" id="IPR025513">
    <property type="entry name" value="DUF4401"/>
</dbReference>
<keyword evidence="1" id="KW-1133">Transmembrane helix</keyword>
<feature type="transmembrane region" description="Helical" evidence="1">
    <location>
        <begin position="489"/>
        <end position="509"/>
    </location>
</feature>
<dbReference type="Pfam" id="PF14351">
    <property type="entry name" value="DUF4401"/>
    <property type="match status" value="1"/>
</dbReference>
<keyword evidence="5" id="KW-1185">Reference proteome</keyword>
<feature type="transmembrane region" description="Helical" evidence="1">
    <location>
        <begin position="674"/>
        <end position="695"/>
    </location>
</feature>
<feature type="transmembrane region" description="Helical" evidence="1">
    <location>
        <begin position="120"/>
        <end position="140"/>
    </location>
</feature>
<dbReference type="OrthoDB" id="327621at2"/>
<protein>
    <submittedName>
        <fullName evidence="4">DUF4401 domain-containing protein</fullName>
    </submittedName>
</protein>
<feature type="transmembrane region" description="Helical" evidence="1">
    <location>
        <begin position="465"/>
        <end position="483"/>
    </location>
</feature>
<name>A0A502G6T6_9GAMM</name>
<feature type="transmembrane region" description="Helical" evidence="1">
    <location>
        <begin position="542"/>
        <end position="561"/>
    </location>
</feature>
<feature type="domain" description="DUF4401" evidence="3">
    <location>
        <begin position="398"/>
        <end position="722"/>
    </location>
</feature>
<keyword evidence="1" id="KW-0812">Transmembrane</keyword>
<feature type="transmembrane region" description="Helical" evidence="1">
    <location>
        <begin position="516"/>
        <end position="536"/>
    </location>
</feature>
<feature type="transmembrane region" description="Helical" evidence="1">
    <location>
        <begin position="207"/>
        <end position="226"/>
    </location>
</feature>
<dbReference type="Pfam" id="PF09925">
    <property type="entry name" value="DUF2157"/>
    <property type="match status" value="1"/>
</dbReference>
<evidence type="ECO:0000313" key="5">
    <source>
        <dbReference type="Proteomes" id="UP000317663"/>
    </source>
</evidence>
<gene>
    <name evidence="4" type="ORF">EAH77_21275</name>
</gene>
<feature type="transmembrane region" description="Helical" evidence="1">
    <location>
        <begin position="326"/>
        <end position="348"/>
    </location>
</feature>
<feature type="transmembrane region" description="Helical" evidence="1">
    <location>
        <begin position="61"/>
        <end position="86"/>
    </location>
</feature>
<feature type="transmembrane region" description="Helical" evidence="1">
    <location>
        <begin position="247"/>
        <end position="269"/>
    </location>
</feature>
<feature type="transmembrane region" description="Helical" evidence="1">
    <location>
        <begin position="606"/>
        <end position="628"/>
    </location>
</feature>
<keyword evidence="1" id="KW-0472">Membrane</keyword>
<sequence length="734" mass="80379">MDLSSHKNGVMPSGAAEHLCRSLSTLVNTPPTEASRLTPAAYQQILIHCGVQPDISGWRKFLTLFLALLGVLALVAGAIFFIAWNWAAMPKIAKFALAELLIIALAVVVWLRWYDTVSRVALLALGLSFGGLFALYGQIYQTGADSWELFRAWACILLPLALIGRQNALWFCTWVIANLTFQLYYASRAVSLFDDVMLTHFSWLADTTLYAYFAIQGILLILRETLSERAARKDPHSWLARRWMPRVMAAYLLMTITPAAAEAVSYWGSEYASKISLLIWAVTLLAGYFYYHYRRPDLCVLTLGVISVMLVGCAVIMQLFDRSWDVGTLFAAGCLMALWLAGGGAVLLHWRRKLYPQQVADITPSEMDDLLCELRQHQLLNDEQVTSIEQRDHSDDLPWYLRAVLAAGGWAAALIILLLLGLILYVSDLLDSLSGITLIIPSLAIAVLAAVLLRAQGIGKQHIGLAWAIAATCGLCLGVYLLVDPRWDESFILGSLWFLPVLALMALSMPNQMYRFMAVTAFVSILVVSSGVSASVSLPPRFAVSLLSLLVACIVAFWLWIISRQESVNRERVASLMYGIPTALMLLCLAGVHSDFVDELIWDDSVTAYLPAVMGFGIAAGLVVSGVVQAGAFRSRATVVYLPAAIICAAMAIFAPGIGFGLALLLVARQRGSRGWLVVSGCFLMLYLIDWYFFLSVTLLQKSVLLLISGFVLLGLAMAAKKLLPASSGAANEN</sequence>
<dbReference type="InterPro" id="IPR018677">
    <property type="entry name" value="DUF2157"/>
</dbReference>
<feature type="domain" description="DUF2157" evidence="2">
    <location>
        <begin position="34"/>
        <end position="170"/>
    </location>
</feature>
<feature type="transmembrane region" description="Helical" evidence="1">
    <location>
        <begin position="275"/>
        <end position="291"/>
    </location>
</feature>
<proteinExistence type="predicted"/>
<feature type="transmembrane region" description="Helical" evidence="1">
    <location>
        <begin position="573"/>
        <end position="594"/>
    </location>
</feature>
<feature type="transmembrane region" description="Helical" evidence="1">
    <location>
        <begin position="432"/>
        <end position="453"/>
    </location>
</feature>
<evidence type="ECO:0000256" key="1">
    <source>
        <dbReference type="SAM" id="Phobius"/>
    </source>
</evidence>
<feature type="transmembrane region" description="Helical" evidence="1">
    <location>
        <begin position="92"/>
        <end position="113"/>
    </location>
</feature>
<dbReference type="RefSeq" id="WP_140474795.1">
    <property type="nucleotide sequence ID" value="NZ_RCZD01000014.1"/>
</dbReference>
<feature type="transmembrane region" description="Helical" evidence="1">
    <location>
        <begin position="146"/>
        <end position="163"/>
    </location>
</feature>
<organism evidence="4 5">
    <name type="scientific">Ewingella americana</name>
    <dbReference type="NCBI Taxonomy" id="41202"/>
    <lineage>
        <taxon>Bacteria</taxon>
        <taxon>Pseudomonadati</taxon>
        <taxon>Pseudomonadota</taxon>
        <taxon>Gammaproteobacteria</taxon>
        <taxon>Enterobacterales</taxon>
        <taxon>Yersiniaceae</taxon>
        <taxon>Ewingella</taxon>
    </lineage>
</organism>
<accession>A0A502G6T6</accession>
<feature type="transmembrane region" description="Helical" evidence="1">
    <location>
        <begin position="640"/>
        <end position="668"/>
    </location>
</feature>
<dbReference type="Proteomes" id="UP000317663">
    <property type="component" value="Unassembled WGS sequence"/>
</dbReference>
<dbReference type="EMBL" id="RCZD01000014">
    <property type="protein sequence ID" value="TPG57322.1"/>
    <property type="molecule type" value="Genomic_DNA"/>
</dbReference>